<reference evidence="2 3" key="1">
    <citation type="submission" date="2016-10" db="EMBL/GenBank/DDBJ databases">
        <title>Proteomics and genomics reveal pathogen-plant mechanisms compatible with a hemibiotrophic lifestyle of Diplodia corticola.</title>
        <authorList>
            <person name="Fernandes I."/>
            <person name="De Jonge R."/>
            <person name="Van De Peer Y."/>
            <person name="Devreese B."/>
            <person name="Alves A."/>
            <person name="Esteves A.C."/>
        </authorList>
    </citation>
    <scope>NUCLEOTIDE SEQUENCE [LARGE SCALE GENOMIC DNA]</scope>
    <source>
        <strain evidence="2 3">CBS 112549</strain>
    </source>
</reference>
<evidence type="ECO:0000259" key="1">
    <source>
        <dbReference type="Pfam" id="PF11274"/>
    </source>
</evidence>
<organism evidence="2 3">
    <name type="scientific">Diplodia corticola</name>
    <dbReference type="NCBI Taxonomy" id="236234"/>
    <lineage>
        <taxon>Eukaryota</taxon>
        <taxon>Fungi</taxon>
        <taxon>Dikarya</taxon>
        <taxon>Ascomycota</taxon>
        <taxon>Pezizomycotina</taxon>
        <taxon>Dothideomycetes</taxon>
        <taxon>Dothideomycetes incertae sedis</taxon>
        <taxon>Botryosphaeriales</taxon>
        <taxon>Botryosphaeriaceae</taxon>
        <taxon>Diplodia</taxon>
    </lineage>
</organism>
<protein>
    <recommendedName>
        <fullName evidence="1">DUF3074 domain-containing protein</fullName>
    </recommendedName>
</protein>
<proteinExistence type="predicted"/>
<name>A0A1J9QWH1_9PEZI</name>
<dbReference type="GeneID" id="31015183"/>
<dbReference type="PANTHER" id="PTHR40370:SF1">
    <property type="entry name" value="DUF3074 DOMAIN-CONTAINING PROTEIN"/>
    <property type="match status" value="1"/>
</dbReference>
<dbReference type="PANTHER" id="PTHR40370">
    <property type="entry name" value="EXPRESSED PROTEIN"/>
    <property type="match status" value="1"/>
</dbReference>
<comment type="caution">
    <text evidence="2">The sequence shown here is derived from an EMBL/GenBank/DDBJ whole genome shotgun (WGS) entry which is preliminary data.</text>
</comment>
<sequence length="310" mass="35326">MSDPSAADPGPDQNAPIPPQGRFLVSLRRLIHTDLPPHDFIEGGSVVDLRSFLQLALREAITFVDNIPQTFRNHKIYDKRRPLPNVYCRLHTIKHDVKKKSLKESWFAREMVHPNRRENGMAHIDEFDTLLRQQHSKNEVSYAKSVVAANEVLSWDDDIAAIATGDSLGEYREVSMRIYEMVHTSRTLLVENRVFPVLVITAKTPPNGFVVVQIPLDLKGRVLGDRLLFVSGRNKRVGPTNMTRRKCIQGKYVSVERVTVQDEDVRWEMATAGGAQGWLHVDLQKLFTPPSIAKDVWRFLRWVQSGRSSS</sequence>
<dbReference type="OrthoDB" id="6423603at2759"/>
<dbReference type="Proteomes" id="UP000183809">
    <property type="component" value="Unassembled WGS sequence"/>
</dbReference>
<dbReference type="RefSeq" id="XP_020128997.1">
    <property type="nucleotide sequence ID" value="XM_020274922.1"/>
</dbReference>
<keyword evidence="3" id="KW-1185">Reference proteome</keyword>
<dbReference type="InterPro" id="IPR024500">
    <property type="entry name" value="DUF3074"/>
</dbReference>
<dbReference type="AlphaFoldDB" id="A0A1J9QWH1"/>
<dbReference type="Pfam" id="PF11274">
    <property type="entry name" value="DUF3074"/>
    <property type="match status" value="1"/>
</dbReference>
<dbReference type="EMBL" id="MNUE01000036">
    <property type="protein sequence ID" value="OJD32737.1"/>
    <property type="molecule type" value="Genomic_DNA"/>
</dbReference>
<feature type="domain" description="DUF3074" evidence="1">
    <location>
        <begin position="106"/>
        <end position="303"/>
    </location>
</feature>
<gene>
    <name evidence="2" type="ORF">BKCO1_3600052</name>
</gene>
<evidence type="ECO:0000313" key="3">
    <source>
        <dbReference type="Proteomes" id="UP000183809"/>
    </source>
</evidence>
<evidence type="ECO:0000313" key="2">
    <source>
        <dbReference type="EMBL" id="OJD32737.1"/>
    </source>
</evidence>
<accession>A0A1J9QWH1</accession>